<name>A0A4R3JQT7_9RHOB</name>
<dbReference type="InterPro" id="IPR016181">
    <property type="entry name" value="Acyl_CoA_acyltransferase"/>
</dbReference>
<sequence length="149" mass="16795">MSVYLRPAQSLDAGKIGEILTDGNGANPWKPHLHSGAEDIGFCAKMIDRGWVTVACQDRRVLGFIARQEDEVHSLYVAAQAQGAGIGRMLLDDAKAIRDRLELWTFQLNTGAQRFYLREGFTEVKRTDGQSNDEKLPDIRYLWTRKAKT</sequence>
<dbReference type="InterPro" id="IPR050680">
    <property type="entry name" value="YpeA/RimI_acetyltransf"/>
</dbReference>
<evidence type="ECO:0000313" key="5">
    <source>
        <dbReference type="Proteomes" id="UP000295696"/>
    </source>
</evidence>
<dbReference type="Pfam" id="PF13508">
    <property type="entry name" value="Acetyltransf_7"/>
    <property type="match status" value="1"/>
</dbReference>
<evidence type="ECO:0000259" key="3">
    <source>
        <dbReference type="PROSITE" id="PS51186"/>
    </source>
</evidence>
<evidence type="ECO:0000256" key="1">
    <source>
        <dbReference type="ARBA" id="ARBA00022679"/>
    </source>
</evidence>
<evidence type="ECO:0000256" key="2">
    <source>
        <dbReference type="ARBA" id="ARBA00023315"/>
    </source>
</evidence>
<evidence type="ECO:0000313" key="4">
    <source>
        <dbReference type="EMBL" id="TCS67539.1"/>
    </source>
</evidence>
<protein>
    <submittedName>
        <fullName evidence="4">Acetyltransferase (GNAT) family protein</fullName>
    </submittedName>
</protein>
<accession>A0A4R3JQT7</accession>
<dbReference type="AlphaFoldDB" id="A0A4R3JQT7"/>
<keyword evidence="2" id="KW-0012">Acyltransferase</keyword>
<dbReference type="EMBL" id="SLZU01000001">
    <property type="protein sequence ID" value="TCS67539.1"/>
    <property type="molecule type" value="Genomic_DNA"/>
</dbReference>
<gene>
    <name evidence="4" type="ORF">EDD52_101641</name>
</gene>
<dbReference type="Gene3D" id="3.40.630.30">
    <property type="match status" value="1"/>
</dbReference>
<dbReference type="GO" id="GO:0016747">
    <property type="term" value="F:acyltransferase activity, transferring groups other than amino-acyl groups"/>
    <property type="evidence" value="ECO:0007669"/>
    <property type="project" value="InterPro"/>
</dbReference>
<keyword evidence="5" id="KW-1185">Reference proteome</keyword>
<dbReference type="OrthoDB" id="9797417at2"/>
<reference evidence="4 5" key="1">
    <citation type="submission" date="2019-03" db="EMBL/GenBank/DDBJ databases">
        <title>Genomic Encyclopedia of Type Strains, Phase IV (KMG-IV): sequencing the most valuable type-strain genomes for metagenomic binning, comparative biology and taxonomic classification.</title>
        <authorList>
            <person name="Goeker M."/>
        </authorList>
    </citation>
    <scope>NUCLEOTIDE SEQUENCE [LARGE SCALE GENOMIC DNA]</scope>
    <source>
        <strain evidence="4 5">DSM 104836</strain>
    </source>
</reference>
<dbReference type="PROSITE" id="PS51186">
    <property type="entry name" value="GNAT"/>
    <property type="match status" value="1"/>
</dbReference>
<dbReference type="RefSeq" id="WP_132241710.1">
    <property type="nucleotide sequence ID" value="NZ_SLZU01000001.1"/>
</dbReference>
<feature type="domain" description="N-acetyltransferase" evidence="3">
    <location>
        <begin position="3"/>
        <end position="146"/>
    </location>
</feature>
<organism evidence="4 5">
    <name type="scientific">Primorskyibacter sedentarius</name>
    <dbReference type="NCBI Taxonomy" id="745311"/>
    <lineage>
        <taxon>Bacteria</taxon>
        <taxon>Pseudomonadati</taxon>
        <taxon>Pseudomonadota</taxon>
        <taxon>Alphaproteobacteria</taxon>
        <taxon>Rhodobacterales</taxon>
        <taxon>Roseobacteraceae</taxon>
        <taxon>Primorskyibacter</taxon>
    </lineage>
</organism>
<dbReference type="InterPro" id="IPR000182">
    <property type="entry name" value="GNAT_dom"/>
</dbReference>
<dbReference type="CDD" id="cd04301">
    <property type="entry name" value="NAT_SF"/>
    <property type="match status" value="1"/>
</dbReference>
<comment type="caution">
    <text evidence="4">The sequence shown here is derived from an EMBL/GenBank/DDBJ whole genome shotgun (WGS) entry which is preliminary data.</text>
</comment>
<keyword evidence="1 4" id="KW-0808">Transferase</keyword>
<proteinExistence type="predicted"/>
<dbReference type="Proteomes" id="UP000295696">
    <property type="component" value="Unassembled WGS sequence"/>
</dbReference>
<dbReference type="PANTHER" id="PTHR43420">
    <property type="entry name" value="ACETYLTRANSFERASE"/>
    <property type="match status" value="1"/>
</dbReference>
<dbReference type="SUPFAM" id="SSF55729">
    <property type="entry name" value="Acyl-CoA N-acyltransferases (Nat)"/>
    <property type="match status" value="1"/>
</dbReference>